<feature type="region of interest" description="Disordered" evidence="8">
    <location>
        <begin position="1"/>
        <end position="21"/>
    </location>
</feature>
<dbReference type="InterPro" id="IPR008928">
    <property type="entry name" value="6-hairpin_glycosidase_sf"/>
</dbReference>
<evidence type="ECO:0000313" key="9">
    <source>
        <dbReference type="EMBL" id="NYZ20742.1"/>
    </source>
</evidence>
<keyword evidence="4" id="KW-0378">Hydrolase</keyword>
<dbReference type="InterPro" id="IPR012341">
    <property type="entry name" value="6hp_glycosidase-like_sf"/>
</dbReference>
<evidence type="ECO:0000313" key="10">
    <source>
        <dbReference type="Proteomes" id="UP000584642"/>
    </source>
</evidence>
<evidence type="ECO:0000256" key="1">
    <source>
        <dbReference type="ARBA" id="ARBA00000966"/>
    </source>
</evidence>
<keyword evidence="6" id="KW-0326">Glycosidase</keyword>
<dbReference type="PRINTS" id="PR00735">
    <property type="entry name" value="GLHYDRLASE8"/>
</dbReference>
<accession>A0ABX2T9J1</accession>
<dbReference type="EC" id="3.2.1.4" evidence="3"/>
<sequence length="342" mass="35973">MLAAVLPAPARGQTGGAQTAGAELDAPSWHGFAGRFLGADGRVTDTGNGGISHSEGQGYGLVLATAARDRGAVDRLWGWTKRNLMVRPDGLSAWKWESGKGVTDPNNATDGDILIAWGLLRAAELWKDADLRGAALALLQAIRQHTLVRQAGMTLPLPGVTGFRRGGAVIVNPSYLIMPAFQAFAAAEPSGGWDGVIGSALVFLAKARIGQGQLPPDWALLAEDGSLTLPDGFRKQFGYDAIRVPLYLAWAGYRDPWYFRPYGAFAAPFGNGPIPATVSLPGGTTAQVPASVGMLAVLRLATRIAESGNAIVVPPLGADEDYYSTVLFLLTRLAERSLGLSP</sequence>
<dbReference type="Proteomes" id="UP000584642">
    <property type="component" value="Unassembled WGS sequence"/>
</dbReference>
<evidence type="ECO:0000256" key="3">
    <source>
        <dbReference type="ARBA" id="ARBA00012601"/>
    </source>
</evidence>
<feature type="compositionally biased region" description="Low complexity" evidence="8">
    <location>
        <begin position="7"/>
        <end position="21"/>
    </location>
</feature>
<keyword evidence="7" id="KW-0624">Polysaccharide degradation</keyword>
<keyword evidence="7" id="KW-0119">Carbohydrate metabolism</keyword>
<dbReference type="InterPro" id="IPR002037">
    <property type="entry name" value="Glyco_hydro_8"/>
</dbReference>
<name>A0ABX2T9J1_9PROT</name>
<evidence type="ECO:0000256" key="8">
    <source>
        <dbReference type="SAM" id="MobiDB-lite"/>
    </source>
</evidence>
<comment type="caution">
    <text evidence="9">The sequence shown here is derived from an EMBL/GenBank/DDBJ whole genome shotgun (WGS) entry which is preliminary data.</text>
</comment>
<protein>
    <recommendedName>
        <fullName evidence="3">cellulase</fullName>
        <ecNumber evidence="3">3.2.1.4</ecNumber>
    </recommendedName>
</protein>
<keyword evidence="5" id="KW-0136">Cellulose degradation</keyword>
<dbReference type="SUPFAM" id="SSF48208">
    <property type="entry name" value="Six-hairpin glycosidases"/>
    <property type="match status" value="1"/>
</dbReference>
<dbReference type="EMBL" id="JABFDB010000008">
    <property type="protein sequence ID" value="NYZ20742.1"/>
    <property type="molecule type" value="Genomic_DNA"/>
</dbReference>
<dbReference type="Pfam" id="PF01270">
    <property type="entry name" value="Glyco_hydro_8"/>
    <property type="match status" value="1"/>
</dbReference>
<evidence type="ECO:0000256" key="7">
    <source>
        <dbReference type="ARBA" id="ARBA00023326"/>
    </source>
</evidence>
<evidence type="ECO:0000256" key="6">
    <source>
        <dbReference type="ARBA" id="ARBA00023295"/>
    </source>
</evidence>
<evidence type="ECO:0000256" key="4">
    <source>
        <dbReference type="ARBA" id="ARBA00022801"/>
    </source>
</evidence>
<gene>
    <name evidence="9" type="ORF">HND93_13575</name>
</gene>
<comment type="similarity">
    <text evidence="2">Belongs to the glycosyl hydrolase 8 (cellulase D) family.</text>
</comment>
<keyword evidence="10" id="KW-1185">Reference proteome</keyword>
<evidence type="ECO:0000256" key="2">
    <source>
        <dbReference type="ARBA" id="ARBA00009209"/>
    </source>
</evidence>
<organism evidence="9 10">
    <name type="scientific">Azospirillum oleiclasticum</name>
    <dbReference type="NCBI Taxonomy" id="2735135"/>
    <lineage>
        <taxon>Bacteria</taxon>
        <taxon>Pseudomonadati</taxon>
        <taxon>Pseudomonadota</taxon>
        <taxon>Alphaproteobacteria</taxon>
        <taxon>Rhodospirillales</taxon>
        <taxon>Azospirillaceae</taxon>
        <taxon>Azospirillum</taxon>
    </lineage>
</organism>
<proteinExistence type="inferred from homology"/>
<evidence type="ECO:0000256" key="5">
    <source>
        <dbReference type="ARBA" id="ARBA00023001"/>
    </source>
</evidence>
<dbReference type="Gene3D" id="1.50.10.10">
    <property type="match status" value="1"/>
</dbReference>
<comment type="catalytic activity">
    <reaction evidence="1">
        <text>Endohydrolysis of (1-&gt;4)-beta-D-glucosidic linkages in cellulose, lichenin and cereal beta-D-glucans.</text>
        <dbReference type="EC" id="3.2.1.4"/>
    </reaction>
</comment>
<reference evidence="9 10" key="1">
    <citation type="submission" date="2020-05" db="EMBL/GenBank/DDBJ databases">
        <title>Azospirillum oleiclasticum sp. nov, a nitrogen-fixing and heavy crude oil-emulsifying bacterium isolated from the crude oil of Yumen Oilfield.</title>
        <authorList>
            <person name="Wu D."/>
            <person name="Cai M."/>
            <person name="Zhang X."/>
        </authorList>
    </citation>
    <scope>NUCLEOTIDE SEQUENCE [LARGE SCALE GENOMIC DNA]</scope>
    <source>
        <strain evidence="9 10">ROY-1-1-2</strain>
    </source>
</reference>